<comment type="caution">
    <text evidence="1">The sequence shown here is derived from an EMBL/GenBank/DDBJ whole genome shotgun (WGS) entry which is preliminary data.</text>
</comment>
<organism evidence="1 2">
    <name type="scientific">Candidatus Curtissbacteria bacterium GW2011_GWA1_40_16</name>
    <dbReference type="NCBI Taxonomy" id="1618405"/>
    <lineage>
        <taxon>Bacteria</taxon>
        <taxon>Candidatus Curtissiibacteriota</taxon>
    </lineage>
</organism>
<dbReference type="InterPro" id="IPR035093">
    <property type="entry name" value="RelE/ParE_toxin_dom_sf"/>
</dbReference>
<sequence length="85" mass="10019">MRFAYTSSFKKSYKKLPKFIQKKADRVLLLLASDLRHPSIRAKKIQGAGDTWEGRIDKFYRFTFQIEADEILLRSIGTHDITKKR</sequence>
<dbReference type="EMBL" id="LBYI01000003">
    <property type="protein sequence ID" value="KKR51092.1"/>
    <property type="molecule type" value="Genomic_DNA"/>
</dbReference>
<evidence type="ECO:0000313" key="2">
    <source>
        <dbReference type="Proteomes" id="UP000034531"/>
    </source>
</evidence>
<accession>A0A0G0ULI3</accession>
<dbReference type="Proteomes" id="UP000034531">
    <property type="component" value="Unassembled WGS sequence"/>
</dbReference>
<dbReference type="SUPFAM" id="SSF143011">
    <property type="entry name" value="RelE-like"/>
    <property type="match status" value="1"/>
</dbReference>
<protein>
    <recommendedName>
        <fullName evidence="3">Plasmid stabilization system</fullName>
    </recommendedName>
</protein>
<evidence type="ECO:0000313" key="1">
    <source>
        <dbReference type="EMBL" id="KKR51092.1"/>
    </source>
</evidence>
<proteinExistence type="predicted"/>
<evidence type="ECO:0008006" key="3">
    <source>
        <dbReference type="Google" id="ProtNLM"/>
    </source>
</evidence>
<reference evidence="1 2" key="1">
    <citation type="journal article" date="2015" name="Nature">
        <title>rRNA introns, odd ribosomes, and small enigmatic genomes across a large radiation of phyla.</title>
        <authorList>
            <person name="Brown C.T."/>
            <person name="Hug L.A."/>
            <person name="Thomas B.C."/>
            <person name="Sharon I."/>
            <person name="Castelle C.J."/>
            <person name="Singh A."/>
            <person name="Wilkins M.J."/>
            <person name="Williams K.H."/>
            <person name="Banfield J.F."/>
        </authorList>
    </citation>
    <scope>NUCLEOTIDE SEQUENCE [LARGE SCALE GENOMIC DNA]</scope>
</reference>
<gene>
    <name evidence="1" type="ORF">UT84_C0003G0087</name>
</gene>
<dbReference type="AlphaFoldDB" id="A0A0G0ULI3"/>
<dbReference type="Gene3D" id="3.30.2310.20">
    <property type="entry name" value="RelE-like"/>
    <property type="match status" value="1"/>
</dbReference>
<name>A0A0G0ULI3_9BACT</name>